<name>A0A231V198_9HYPH</name>
<dbReference type="Proteomes" id="UP000215405">
    <property type="component" value="Unassembled WGS sequence"/>
</dbReference>
<sequence>MKLKALVKYKKFVERINDALTKNDNIVRKNEYLIAVGEQAAEFKKARYGPRAEKMDDNWQAWIKDIEDDVGDDWATVRNLNIQRIKDLEKGTTQPEYAFAVHFRLHGELERLKFANAIDRFVFPDGKTFAEKYHTPVFKWVDERELPLRPTFPEKIELADSYQRGRPEFKDVKSALLEGTSNSVSHTVAVHGAGGYGKTAIAEEICLDPEIRKVFPGGIYWLEFGIIERGGGTSDPRFISEEEAVSQMLIAQYSESNESERSIGSVQEFCSQLPENDDKVLIIADGLWIESQYRWMKGVPAHITVLFTTRNKRLLGSTSVRVRGLSTEAAQSLVSHGVKKLSIAETKRLQSICRRFNGWPLLLAMANRKFKYLQRENFSVDKIFERFEVFLESGHIDGWDDPKLTVIGYQEKQRTLVRYSIESSINAVLSFEQRTLLLSLAVFEESEHFNSFFISEYWRKIFLLEKFDVTFSDLWVLETLDLMNDFCFFKEYEPETGLFSFYDEIFLHIISLCPTKKWSAYSKMHDAIMKNETVPQAFLDLLAKIYEVERSLEGD</sequence>
<dbReference type="InterPro" id="IPR002182">
    <property type="entry name" value="NB-ARC"/>
</dbReference>
<dbReference type="EMBL" id="NBYO01000001">
    <property type="protein sequence ID" value="OXT01979.1"/>
    <property type="molecule type" value="Genomic_DNA"/>
</dbReference>
<proteinExistence type="predicted"/>
<gene>
    <name evidence="2" type="ORF">B7H23_03310</name>
</gene>
<dbReference type="GO" id="GO:0043531">
    <property type="term" value="F:ADP binding"/>
    <property type="evidence" value="ECO:0007669"/>
    <property type="project" value="InterPro"/>
</dbReference>
<evidence type="ECO:0000259" key="1">
    <source>
        <dbReference type="Pfam" id="PF00931"/>
    </source>
</evidence>
<dbReference type="AlphaFoldDB" id="A0A231V198"/>
<keyword evidence="3" id="KW-1185">Reference proteome</keyword>
<comment type="caution">
    <text evidence="2">The sequence shown here is derived from an EMBL/GenBank/DDBJ whole genome shotgun (WGS) entry which is preliminary data.</text>
</comment>
<evidence type="ECO:0000313" key="3">
    <source>
        <dbReference type="Proteomes" id="UP000215405"/>
    </source>
</evidence>
<dbReference type="PANTHER" id="PTHR36766">
    <property type="entry name" value="PLANT BROAD-SPECTRUM MILDEW RESISTANCE PROTEIN RPW8"/>
    <property type="match status" value="1"/>
</dbReference>
<evidence type="ECO:0000313" key="2">
    <source>
        <dbReference type="EMBL" id="OXT01979.1"/>
    </source>
</evidence>
<reference evidence="3" key="1">
    <citation type="journal article" date="2017" name="Int. J. Syst. Evol. Microbiol.">
        <title>Notoacmeibacter marinus gen. nov., sp. nov., isolated from the gut of a limpet and proposal of Notoacmeibacteraceae fam. nov. in the order Rhizobiales of the class Alphaproteobacteria.</title>
        <authorList>
            <person name="Huang Z."/>
            <person name="Guo F."/>
            <person name="Lai Q."/>
        </authorList>
    </citation>
    <scope>NUCLEOTIDE SEQUENCE [LARGE SCALE GENOMIC DNA]</scope>
    <source>
        <strain evidence="3">XMTR2A4</strain>
    </source>
</reference>
<dbReference type="SUPFAM" id="SSF52540">
    <property type="entry name" value="P-loop containing nucleoside triphosphate hydrolases"/>
    <property type="match status" value="1"/>
</dbReference>
<dbReference type="InterPro" id="IPR027417">
    <property type="entry name" value="P-loop_NTPase"/>
</dbReference>
<dbReference type="PANTHER" id="PTHR36766:SF30">
    <property type="entry name" value="TIR-NBS TYPE DISEASE RESISTANCE PROTEIN-RELATED"/>
    <property type="match status" value="1"/>
</dbReference>
<dbReference type="Pfam" id="PF00931">
    <property type="entry name" value="NB-ARC"/>
    <property type="match status" value="1"/>
</dbReference>
<accession>A0A231V198</accession>
<dbReference type="RefSeq" id="WP_094075945.1">
    <property type="nucleotide sequence ID" value="NZ_NBYO01000001.1"/>
</dbReference>
<dbReference type="Gene3D" id="3.40.50.300">
    <property type="entry name" value="P-loop containing nucleotide triphosphate hydrolases"/>
    <property type="match status" value="1"/>
</dbReference>
<protein>
    <recommendedName>
        <fullName evidence="1">NB-ARC domain-containing protein</fullName>
    </recommendedName>
</protein>
<organism evidence="2 3">
    <name type="scientific">Notoacmeibacter marinus</name>
    <dbReference type="NCBI Taxonomy" id="1876515"/>
    <lineage>
        <taxon>Bacteria</taxon>
        <taxon>Pseudomonadati</taxon>
        <taxon>Pseudomonadota</taxon>
        <taxon>Alphaproteobacteria</taxon>
        <taxon>Hyphomicrobiales</taxon>
        <taxon>Notoacmeibacteraceae</taxon>
        <taxon>Notoacmeibacter</taxon>
    </lineage>
</organism>
<feature type="domain" description="NB-ARC" evidence="1">
    <location>
        <begin position="171"/>
        <end position="336"/>
    </location>
</feature>